<keyword evidence="2" id="KW-1185">Reference proteome</keyword>
<dbReference type="Gramene" id="KVH89258">
    <property type="protein sequence ID" value="KVH89258"/>
    <property type="gene ID" value="Ccrd_008756"/>
</dbReference>
<dbReference type="AlphaFoldDB" id="A0A103XEI8"/>
<dbReference type="EMBL" id="LEKV01005277">
    <property type="protein sequence ID" value="KVH89258.1"/>
    <property type="molecule type" value="Genomic_DNA"/>
</dbReference>
<accession>A0A103XEI8</accession>
<protein>
    <submittedName>
        <fullName evidence="1">Uncharacterized protein</fullName>
    </submittedName>
</protein>
<comment type="caution">
    <text evidence="1">The sequence shown here is derived from an EMBL/GenBank/DDBJ whole genome shotgun (WGS) entry which is preliminary data.</text>
</comment>
<organism evidence="1 2">
    <name type="scientific">Cynara cardunculus var. scolymus</name>
    <name type="common">Globe artichoke</name>
    <name type="synonym">Cynara scolymus</name>
    <dbReference type="NCBI Taxonomy" id="59895"/>
    <lineage>
        <taxon>Eukaryota</taxon>
        <taxon>Viridiplantae</taxon>
        <taxon>Streptophyta</taxon>
        <taxon>Embryophyta</taxon>
        <taxon>Tracheophyta</taxon>
        <taxon>Spermatophyta</taxon>
        <taxon>Magnoliopsida</taxon>
        <taxon>eudicotyledons</taxon>
        <taxon>Gunneridae</taxon>
        <taxon>Pentapetalae</taxon>
        <taxon>asterids</taxon>
        <taxon>campanulids</taxon>
        <taxon>Asterales</taxon>
        <taxon>Asteraceae</taxon>
        <taxon>Carduoideae</taxon>
        <taxon>Cardueae</taxon>
        <taxon>Carduinae</taxon>
        <taxon>Cynara</taxon>
    </lineage>
</organism>
<evidence type="ECO:0000313" key="2">
    <source>
        <dbReference type="Proteomes" id="UP000243975"/>
    </source>
</evidence>
<gene>
    <name evidence="1" type="ORF">Ccrd_008756</name>
</gene>
<evidence type="ECO:0000313" key="1">
    <source>
        <dbReference type="EMBL" id="KVH89258.1"/>
    </source>
</evidence>
<reference evidence="1 2" key="1">
    <citation type="journal article" date="2016" name="Sci. Rep.">
        <title>The genome sequence of the outbreeding globe artichoke constructed de novo incorporating a phase-aware low-pass sequencing strategy of F1 progeny.</title>
        <authorList>
            <person name="Scaglione D."/>
            <person name="Reyes-Chin-Wo S."/>
            <person name="Acquadro A."/>
            <person name="Froenicke L."/>
            <person name="Portis E."/>
            <person name="Beitel C."/>
            <person name="Tirone M."/>
            <person name="Mauro R."/>
            <person name="Lo Monaco A."/>
            <person name="Mauromicale G."/>
            <person name="Faccioli P."/>
            <person name="Cattivelli L."/>
            <person name="Rieseberg L."/>
            <person name="Michelmore R."/>
            <person name="Lanteri S."/>
        </authorList>
    </citation>
    <scope>NUCLEOTIDE SEQUENCE [LARGE SCALE GENOMIC DNA]</scope>
    <source>
        <strain evidence="1">2C</strain>
    </source>
</reference>
<dbReference type="Proteomes" id="UP000243975">
    <property type="component" value="Unassembled WGS sequence"/>
</dbReference>
<proteinExistence type="predicted"/>
<sequence>MVQSPMLSLTSIQAFFPSQTSIQACFLLESSAEGLQIVSFFLLKP</sequence>
<name>A0A103XEI8_CYNCS</name>